<dbReference type="FunFam" id="3.40.140.10:FF:000008">
    <property type="entry name" value="Cytidine deaminase"/>
    <property type="match status" value="1"/>
</dbReference>
<evidence type="ECO:0000313" key="17">
    <source>
        <dbReference type="Proteomes" id="UP000823895"/>
    </source>
</evidence>
<dbReference type="NCBIfam" id="NF004064">
    <property type="entry name" value="PRK05578.1"/>
    <property type="match status" value="1"/>
</dbReference>
<dbReference type="GO" id="GO:0042802">
    <property type="term" value="F:identical protein binding"/>
    <property type="evidence" value="ECO:0007669"/>
    <property type="project" value="UniProtKB-ARBA"/>
</dbReference>
<evidence type="ECO:0000256" key="10">
    <source>
        <dbReference type="ARBA" id="ARBA00049252"/>
    </source>
</evidence>
<evidence type="ECO:0000256" key="1">
    <source>
        <dbReference type="ARBA" id="ARBA00001947"/>
    </source>
</evidence>
<dbReference type="InterPro" id="IPR002125">
    <property type="entry name" value="CMP_dCMP_dom"/>
</dbReference>
<evidence type="ECO:0000256" key="13">
    <source>
        <dbReference type="PIRSR" id="PIRSR606262-3"/>
    </source>
</evidence>
<dbReference type="GO" id="GO:0055086">
    <property type="term" value="P:nucleobase-containing small molecule metabolic process"/>
    <property type="evidence" value="ECO:0007669"/>
    <property type="project" value="UniProtKB-ARBA"/>
</dbReference>
<evidence type="ECO:0000256" key="11">
    <source>
        <dbReference type="ARBA" id="ARBA00049558"/>
    </source>
</evidence>
<gene>
    <name evidence="16" type="ORF">H9756_04510</name>
</gene>
<evidence type="ECO:0000256" key="4">
    <source>
        <dbReference type="ARBA" id="ARBA00012783"/>
    </source>
</evidence>
<dbReference type="InterPro" id="IPR016193">
    <property type="entry name" value="Cytidine_deaminase-like"/>
</dbReference>
<feature type="binding site" evidence="13">
    <location>
        <position position="95"/>
    </location>
    <ligand>
        <name>Zn(2+)</name>
        <dbReference type="ChEBI" id="CHEBI:29105"/>
        <note>catalytic</note>
    </ligand>
</feature>
<dbReference type="SUPFAM" id="SSF53927">
    <property type="entry name" value="Cytidine deaminase-like"/>
    <property type="match status" value="1"/>
</dbReference>
<dbReference type="CDD" id="cd01283">
    <property type="entry name" value="cytidine_deaminase"/>
    <property type="match status" value="1"/>
</dbReference>
<accession>A0A9D2P2K1</accession>
<sequence>MIKEDVRRNLAKKALEMRKMAYTPYSHFKVGAALLCEDGSVYTGCNIENAAFTPGNCAERTAIFKAVSEGKRKFRAIAIAGGKENGSEPDYCPPCGVCRQVMREFCEDSFEIILARSETDYRIISLGELLPESFGPDFVKEEYDA</sequence>
<keyword evidence="8 13" id="KW-0862">Zinc</keyword>
<comment type="similarity">
    <text evidence="3 14">Belongs to the cytidine and deoxycytidylate deaminase family.</text>
</comment>
<dbReference type="Pfam" id="PF00383">
    <property type="entry name" value="dCMP_cyt_deam_1"/>
    <property type="match status" value="1"/>
</dbReference>
<dbReference type="InterPro" id="IPR016192">
    <property type="entry name" value="APOBEC/CMP_deaminase_Zn-bd"/>
</dbReference>
<feature type="domain" description="CMP/dCMP-type deaminase" evidence="15">
    <location>
        <begin position="5"/>
        <end position="137"/>
    </location>
</feature>
<keyword evidence="7 14" id="KW-0378">Hydrolase</keyword>
<keyword evidence="6 13" id="KW-0479">Metal-binding</keyword>
<evidence type="ECO:0000256" key="8">
    <source>
        <dbReference type="ARBA" id="ARBA00022833"/>
    </source>
</evidence>
<evidence type="ECO:0000259" key="15">
    <source>
        <dbReference type="PROSITE" id="PS51747"/>
    </source>
</evidence>
<dbReference type="PANTHER" id="PTHR11644:SF2">
    <property type="entry name" value="CYTIDINE DEAMINASE"/>
    <property type="match status" value="1"/>
</dbReference>
<evidence type="ECO:0000256" key="6">
    <source>
        <dbReference type="ARBA" id="ARBA00022723"/>
    </source>
</evidence>
<evidence type="ECO:0000256" key="5">
    <source>
        <dbReference type="ARBA" id="ARBA00018266"/>
    </source>
</evidence>
<dbReference type="AlphaFoldDB" id="A0A9D2P2K1"/>
<evidence type="ECO:0000256" key="12">
    <source>
        <dbReference type="PIRSR" id="PIRSR606262-1"/>
    </source>
</evidence>
<evidence type="ECO:0000256" key="7">
    <source>
        <dbReference type="ARBA" id="ARBA00022801"/>
    </source>
</evidence>
<evidence type="ECO:0000256" key="14">
    <source>
        <dbReference type="RuleBase" id="RU364006"/>
    </source>
</evidence>
<dbReference type="Proteomes" id="UP000823895">
    <property type="component" value="Unassembled WGS sequence"/>
</dbReference>
<dbReference type="InterPro" id="IPR006262">
    <property type="entry name" value="Cyt_deam_tetra"/>
</dbReference>
<comment type="caution">
    <text evidence="16">The sequence shown here is derived from an EMBL/GenBank/DDBJ whole genome shotgun (WGS) entry which is preliminary data.</text>
</comment>
<dbReference type="EMBL" id="DWWI01000096">
    <property type="protein sequence ID" value="HJC42932.1"/>
    <property type="molecule type" value="Genomic_DNA"/>
</dbReference>
<dbReference type="Gene3D" id="3.40.140.10">
    <property type="entry name" value="Cytidine Deaminase, domain 2"/>
    <property type="match status" value="1"/>
</dbReference>
<dbReference type="GO" id="GO:0072527">
    <property type="term" value="P:pyrimidine-containing compound metabolic process"/>
    <property type="evidence" value="ECO:0007669"/>
    <property type="project" value="UniProtKB-ARBA"/>
</dbReference>
<feature type="binding site" evidence="13">
    <location>
        <position position="98"/>
    </location>
    <ligand>
        <name>Zn(2+)</name>
        <dbReference type="ChEBI" id="CHEBI:29105"/>
        <note>catalytic</note>
    </ligand>
</feature>
<reference evidence="16" key="1">
    <citation type="journal article" date="2021" name="PeerJ">
        <title>Extensive microbial diversity within the chicken gut microbiome revealed by metagenomics and culture.</title>
        <authorList>
            <person name="Gilroy R."/>
            <person name="Ravi A."/>
            <person name="Getino M."/>
            <person name="Pursley I."/>
            <person name="Horton D.L."/>
            <person name="Alikhan N.F."/>
            <person name="Baker D."/>
            <person name="Gharbi K."/>
            <person name="Hall N."/>
            <person name="Watson M."/>
            <person name="Adriaenssens E.M."/>
            <person name="Foster-Nyarko E."/>
            <person name="Jarju S."/>
            <person name="Secka A."/>
            <person name="Antonio M."/>
            <person name="Oren A."/>
            <person name="Chaudhuri R.R."/>
            <person name="La Ragione R."/>
            <person name="Hildebrand F."/>
            <person name="Pallen M.J."/>
        </authorList>
    </citation>
    <scope>NUCLEOTIDE SEQUENCE</scope>
    <source>
        <strain evidence="16">CHK165-2605</strain>
    </source>
</reference>
<comment type="catalytic activity">
    <reaction evidence="10 14">
        <text>2'-deoxycytidine + H2O + H(+) = 2'-deoxyuridine + NH4(+)</text>
        <dbReference type="Rhea" id="RHEA:13433"/>
        <dbReference type="ChEBI" id="CHEBI:15377"/>
        <dbReference type="ChEBI" id="CHEBI:15378"/>
        <dbReference type="ChEBI" id="CHEBI:15698"/>
        <dbReference type="ChEBI" id="CHEBI:16450"/>
        <dbReference type="ChEBI" id="CHEBI:28938"/>
        <dbReference type="EC" id="3.5.4.5"/>
    </reaction>
</comment>
<reference evidence="16" key="2">
    <citation type="submission" date="2021-04" db="EMBL/GenBank/DDBJ databases">
        <authorList>
            <person name="Gilroy R."/>
        </authorList>
    </citation>
    <scope>NUCLEOTIDE SEQUENCE</scope>
    <source>
        <strain evidence="16">CHK165-2605</strain>
    </source>
</reference>
<comment type="catalytic activity">
    <reaction evidence="11 14">
        <text>cytidine + H2O + H(+) = uridine + NH4(+)</text>
        <dbReference type="Rhea" id="RHEA:16069"/>
        <dbReference type="ChEBI" id="CHEBI:15377"/>
        <dbReference type="ChEBI" id="CHEBI:15378"/>
        <dbReference type="ChEBI" id="CHEBI:16704"/>
        <dbReference type="ChEBI" id="CHEBI:17562"/>
        <dbReference type="ChEBI" id="CHEBI:28938"/>
        <dbReference type="EC" id="3.5.4.5"/>
    </reaction>
</comment>
<dbReference type="PROSITE" id="PS00903">
    <property type="entry name" value="CYT_DCMP_DEAMINASES_1"/>
    <property type="match status" value="1"/>
</dbReference>
<evidence type="ECO:0000256" key="9">
    <source>
        <dbReference type="ARBA" id="ARBA00032005"/>
    </source>
</evidence>
<dbReference type="InterPro" id="IPR050202">
    <property type="entry name" value="Cyt/Deoxycyt_deaminase"/>
</dbReference>
<dbReference type="GO" id="GO:0005829">
    <property type="term" value="C:cytosol"/>
    <property type="evidence" value="ECO:0007669"/>
    <property type="project" value="TreeGrafter"/>
</dbReference>
<evidence type="ECO:0000313" key="16">
    <source>
        <dbReference type="EMBL" id="HJC42932.1"/>
    </source>
</evidence>
<dbReference type="EC" id="3.5.4.5" evidence="4 14"/>
<proteinExistence type="inferred from homology"/>
<dbReference type="PROSITE" id="PS51747">
    <property type="entry name" value="CYT_DCMP_DEAMINASES_2"/>
    <property type="match status" value="1"/>
</dbReference>
<feature type="binding site" evidence="13">
    <location>
        <position position="57"/>
    </location>
    <ligand>
        <name>Zn(2+)</name>
        <dbReference type="ChEBI" id="CHEBI:29105"/>
        <note>catalytic</note>
    </ligand>
</feature>
<dbReference type="GO" id="GO:0008270">
    <property type="term" value="F:zinc ion binding"/>
    <property type="evidence" value="ECO:0007669"/>
    <property type="project" value="UniProtKB-UniRule"/>
</dbReference>
<dbReference type="NCBIfam" id="TIGR01354">
    <property type="entry name" value="cyt_deam_tetra"/>
    <property type="match status" value="1"/>
</dbReference>
<organism evidence="16 17">
    <name type="scientific">Candidatus Mediterraneibacter gallistercoris</name>
    <dbReference type="NCBI Taxonomy" id="2838671"/>
    <lineage>
        <taxon>Bacteria</taxon>
        <taxon>Bacillati</taxon>
        <taxon>Bacillota</taxon>
        <taxon>Clostridia</taxon>
        <taxon>Lachnospirales</taxon>
        <taxon>Lachnospiraceae</taxon>
        <taxon>Mediterraneibacter</taxon>
    </lineage>
</organism>
<evidence type="ECO:0000256" key="3">
    <source>
        <dbReference type="ARBA" id="ARBA00006576"/>
    </source>
</evidence>
<dbReference type="GO" id="GO:0004126">
    <property type="term" value="F:cytidine deaminase activity"/>
    <property type="evidence" value="ECO:0007669"/>
    <property type="project" value="UniProtKB-UniRule"/>
</dbReference>
<dbReference type="PANTHER" id="PTHR11644">
    <property type="entry name" value="CYTIDINE DEAMINASE"/>
    <property type="match status" value="1"/>
</dbReference>
<evidence type="ECO:0000256" key="2">
    <source>
        <dbReference type="ARBA" id="ARBA00003949"/>
    </source>
</evidence>
<comment type="function">
    <text evidence="2 14">This enzyme scavenges exogenous and endogenous cytidine and 2'-deoxycytidine for UMP synthesis.</text>
</comment>
<comment type="cofactor">
    <cofactor evidence="1 13 14">
        <name>Zn(2+)</name>
        <dbReference type="ChEBI" id="CHEBI:29105"/>
    </cofactor>
</comment>
<name>A0A9D2P2K1_9FIRM</name>
<feature type="active site" description="Proton donor" evidence="12">
    <location>
        <position position="59"/>
    </location>
</feature>
<protein>
    <recommendedName>
        <fullName evidence="5 14">Cytidine deaminase</fullName>
        <ecNumber evidence="4 14">3.5.4.5</ecNumber>
    </recommendedName>
    <alternativeName>
        <fullName evidence="9 14">Cytidine aminohydrolase</fullName>
    </alternativeName>
</protein>